<evidence type="ECO:0000256" key="4">
    <source>
        <dbReference type="ARBA" id="ARBA00022679"/>
    </source>
</evidence>
<keyword evidence="3" id="KW-0597">Phosphoprotein</keyword>
<evidence type="ECO:0000259" key="10">
    <source>
        <dbReference type="PROSITE" id="PS50109"/>
    </source>
</evidence>
<organism evidence="11">
    <name type="scientific">candidate division WOR-3 bacterium</name>
    <dbReference type="NCBI Taxonomy" id="2052148"/>
    <lineage>
        <taxon>Bacteria</taxon>
        <taxon>Bacteria division WOR-3</taxon>
    </lineage>
</organism>
<feature type="transmembrane region" description="Helical" evidence="9">
    <location>
        <begin position="162"/>
        <end position="183"/>
    </location>
</feature>
<evidence type="ECO:0000256" key="7">
    <source>
        <dbReference type="ARBA" id="ARBA00022840"/>
    </source>
</evidence>
<feature type="transmembrane region" description="Helical" evidence="9">
    <location>
        <begin position="16"/>
        <end position="35"/>
    </location>
</feature>
<comment type="catalytic activity">
    <reaction evidence="1">
        <text>ATP + protein L-histidine = ADP + protein N-phospho-L-histidine.</text>
        <dbReference type="EC" id="2.7.13.3"/>
    </reaction>
</comment>
<evidence type="ECO:0000256" key="9">
    <source>
        <dbReference type="SAM" id="Phobius"/>
    </source>
</evidence>
<dbReference type="InterPro" id="IPR003661">
    <property type="entry name" value="HisK_dim/P_dom"/>
</dbReference>
<sequence length="410" mass="47340">MEGRLYVNLKVLKSRIFLAFLLFLIFLCLSGYLFFKNYYSIKSSIESDYSKRLREISEILAKNTDYVTLLHVLERKEEGQFLLLPEWLDIRDKMGLSNIIILDRDGREVFSLVESVPLPGTRKKRFEAIAPIISPRGDTVGFIRTIATPTFLTSFYSLRNKLLLFSFLIFIIFALMFVFMSILEKEHYRLKERLNRATVYLTASRLAGALAHEIKNPLFVIRGNLQLLRAKSPDKRYIESLLEEIDRINQIVLKYEKFGEDEERVESADLSLAVERIKDLMDDRLRKRGNALEVEIKDKIVLNMPQGVLQQILFNLILNAYEAIERRGKIRVIGSQGKNHVVIEVIDNGKGIKKADLKHVFEPFYSKKSGGTGLGLFVVKQLVEEFGGMISIYSKEGKGTRVVLKFRRKK</sequence>
<dbReference type="Gene3D" id="3.30.565.10">
    <property type="entry name" value="Histidine kinase-like ATPase, C-terminal domain"/>
    <property type="match status" value="1"/>
</dbReference>
<keyword evidence="9" id="KW-0472">Membrane</keyword>
<dbReference type="InterPro" id="IPR004358">
    <property type="entry name" value="Sig_transdc_His_kin-like_C"/>
</dbReference>
<evidence type="ECO:0000256" key="5">
    <source>
        <dbReference type="ARBA" id="ARBA00022741"/>
    </source>
</evidence>
<dbReference type="EMBL" id="DRTX01000222">
    <property type="protein sequence ID" value="HHF53560.1"/>
    <property type="molecule type" value="Genomic_DNA"/>
</dbReference>
<dbReference type="InterPro" id="IPR003594">
    <property type="entry name" value="HATPase_dom"/>
</dbReference>
<dbReference type="CDD" id="cd00075">
    <property type="entry name" value="HATPase"/>
    <property type="match status" value="1"/>
</dbReference>
<reference evidence="11" key="1">
    <citation type="journal article" date="2020" name="mSystems">
        <title>Genome- and Community-Level Interaction Insights into Carbon Utilization and Element Cycling Functions of Hydrothermarchaeota in Hydrothermal Sediment.</title>
        <authorList>
            <person name="Zhou Z."/>
            <person name="Liu Y."/>
            <person name="Xu W."/>
            <person name="Pan J."/>
            <person name="Luo Z.H."/>
            <person name="Li M."/>
        </authorList>
    </citation>
    <scope>NUCLEOTIDE SEQUENCE [LARGE SCALE GENOMIC DNA]</scope>
    <source>
        <strain evidence="11">HyVt-96</strain>
    </source>
</reference>
<keyword evidence="5" id="KW-0547">Nucleotide-binding</keyword>
<comment type="caution">
    <text evidence="11">The sequence shown here is derived from an EMBL/GenBank/DDBJ whole genome shotgun (WGS) entry which is preliminary data.</text>
</comment>
<dbReference type="PANTHER" id="PTHR43065:SF10">
    <property type="entry name" value="PEROXIDE STRESS-ACTIVATED HISTIDINE KINASE MAK3"/>
    <property type="match status" value="1"/>
</dbReference>
<evidence type="ECO:0000256" key="8">
    <source>
        <dbReference type="ARBA" id="ARBA00023012"/>
    </source>
</evidence>
<dbReference type="GO" id="GO:0000155">
    <property type="term" value="F:phosphorelay sensor kinase activity"/>
    <property type="evidence" value="ECO:0007669"/>
    <property type="project" value="InterPro"/>
</dbReference>
<dbReference type="CDD" id="cd00082">
    <property type="entry name" value="HisKA"/>
    <property type="match status" value="1"/>
</dbReference>
<evidence type="ECO:0000256" key="1">
    <source>
        <dbReference type="ARBA" id="ARBA00000085"/>
    </source>
</evidence>
<evidence type="ECO:0000313" key="11">
    <source>
        <dbReference type="EMBL" id="HHF53560.1"/>
    </source>
</evidence>
<dbReference type="SUPFAM" id="SSF55874">
    <property type="entry name" value="ATPase domain of HSP90 chaperone/DNA topoisomerase II/histidine kinase"/>
    <property type="match status" value="1"/>
</dbReference>
<keyword evidence="8" id="KW-0902">Two-component regulatory system</keyword>
<name>A0A7V5HP59_UNCW3</name>
<dbReference type="PROSITE" id="PS50109">
    <property type="entry name" value="HIS_KIN"/>
    <property type="match status" value="1"/>
</dbReference>
<dbReference type="SMART" id="SM00387">
    <property type="entry name" value="HATPase_c"/>
    <property type="match status" value="1"/>
</dbReference>
<proteinExistence type="predicted"/>
<feature type="domain" description="Histidine kinase" evidence="10">
    <location>
        <begin position="209"/>
        <end position="410"/>
    </location>
</feature>
<dbReference type="SMART" id="SM00388">
    <property type="entry name" value="HisKA"/>
    <property type="match status" value="1"/>
</dbReference>
<keyword evidence="6" id="KW-0418">Kinase</keyword>
<dbReference type="SUPFAM" id="SSF47384">
    <property type="entry name" value="Homodimeric domain of signal transducing histidine kinase"/>
    <property type="match status" value="1"/>
</dbReference>
<evidence type="ECO:0000256" key="6">
    <source>
        <dbReference type="ARBA" id="ARBA00022777"/>
    </source>
</evidence>
<keyword evidence="9" id="KW-0812">Transmembrane</keyword>
<dbReference type="InterPro" id="IPR005467">
    <property type="entry name" value="His_kinase_dom"/>
</dbReference>
<dbReference type="PANTHER" id="PTHR43065">
    <property type="entry name" value="SENSOR HISTIDINE KINASE"/>
    <property type="match status" value="1"/>
</dbReference>
<accession>A0A7V5HP59</accession>
<evidence type="ECO:0000256" key="3">
    <source>
        <dbReference type="ARBA" id="ARBA00022553"/>
    </source>
</evidence>
<keyword evidence="7" id="KW-0067">ATP-binding</keyword>
<dbReference type="Proteomes" id="UP000886050">
    <property type="component" value="Unassembled WGS sequence"/>
</dbReference>
<dbReference type="Pfam" id="PF00512">
    <property type="entry name" value="HisKA"/>
    <property type="match status" value="1"/>
</dbReference>
<protein>
    <recommendedName>
        <fullName evidence="2">histidine kinase</fullName>
        <ecNumber evidence="2">2.7.13.3</ecNumber>
    </recommendedName>
</protein>
<dbReference type="AlphaFoldDB" id="A0A7V5HP59"/>
<dbReference type="Gene3D" id="1.10.287.130">
    <property type="match status" value="1"/>
</dbReference>
<keyword evidence="9" id="KW-1133">Transmembrane helix</keyword>
<gene>
    <name evidence="11" type="ORF">ENL43_04270</name>
</gene>
<dbReference type="InterPro" id="IPR036890">
    <property type="entry name" value="HATPase_C_sf"/>
</dbReference>
<dbReference type="Pfam" id="PF02518">
    <property type="entry name" value="HATPase_c"/>
    <property type="match status" value="1"/>
</dbReference>
<keyword evidence="4" id="KW-0808">Transferase</keyword>
<dbReference type="GO" id="GO:0005524">
    <property type="term" value="F:ATP binding"/>
    <property type="evidence" value="ECO:0007669"/>
    <property type="project" value="UniProtKB-KW"/>
</dbReference>
<dbReference type="EC" id="2.7.13.3" evidence="2"/>
<evidence type="ECO:0000256" key="2">
    <source>
        <dbReference type="ARBA" id="ARBA00012438"/>
    </source>
</evidence>
<dbReference type="InterPro" id="IPR036097">
    <property type="entry name" value="HisK_dim/P_sf"/>
</dbReference>
<dbReference type="PRINTS" id="PR00344">
    <property type="entry name" value="BCTRLSENSOR"/>
</dbReference>